<dbReference type="Pfam" id="PF03176">
    <property type="entry name" value="MMPL"/>
    <property type="match status" value="2"/>
</dbReference>
<reference evidence="10" key="1">
    <citation type="submission" date="2023-01" db="EMBL/GenBank/DDBJ databases">
        <title>Draft genome sequence of Nocardiopsis sp. LSu2-4 isolated from halophytes.</title>
        <authorList>
            <person name="Duangmal K."/>
            <person name="Chantavorakit T."/>
        </authorList>
    </citation>
    <scope>NUCLEOTIDE SEQUENCE</scope>
    <source>
        <strain evidence="10">LSu2-4</strain>
    </source>
</reference>
<comment type="caution">
    <text evidence="10">The sequence shown here is derived from an EMBL/GenBank/DDBJ whole genome shotgun (WGS) entry which is preliminary data.</text>
</comment>
<comment type="similarity">
    <text evidence="2">Belongs to the resistance-nodulation-cell division (RND) (TC 2.A.6) family. MmpL subfamily.</text>
</comment>
<organism evidence="10 11">
    <name type="scientific">Nocardiopsis suaedae</name>
    <dbReference type="NCBI Taxonomy" id="3018444"/>
    <lineage>
        <taxon>Bacteria</taxon>
        <taxon>Bacillati</taxon>
        <taxon>Actinomycetota</taxon>
        <taxon>Actinomycetes</taxon>
        <taxon>Streptosporangiales</taxon>
        <taxon>Nocardiopsidaceae</taxon>
        <taxon>Nocardiopsis</taxon>
    </lineage>
</organism>
<dbReference type="EMBL" id="JAQFWP010000094">
    <property type="protein sequence ID" value="MDA2808625.1"/>
    <property type="molecule type" value="Genomic_DNA"/>
</dbReference>
<evidence type="ECO:0000313" key="10">
    <source>
        <dbReference type="EMBL" id="MDA2808625.1"/>
    </source>
</evidence>
<evidence type="ECO:0000256" key="1">
    <source>
        <dbReference type="ARBA" id="ARBA00004651"/>
    </source>
</evidence>
<feature type="domain" description="SSD" evidence="9">
    <location>
        <begin position="189"/>
        <end position="333"/>
    </location>
</feature>
<keyword evidence="3" id="KW-1003">Cell membrane</keyword>
<feature type="transmembrane region" description="Helical" evidence="8">
    <location>
        <begin position="390"/>
        <end position="408"/>
    </location>
</feature>
<evidence type="ECO:0000256" key="2">
    <source>
        <dbReference type="ARBA" id="ARBA00010157"/>
    </source>
</evidence>
<keyword evidence="5 8" id="KW-1133">Transmembrane helix</keyword>
<keyword evidence="4 8" id="KW-0812">Transmembrane</keyword>
<feature type="transmembrane region" description="Helical" evidence="8">
    <location>
        <begin position="184"/>
        <end position="205"/>
    </location>
</feature>
<feature type="transmembrane region" description="Helical" evidence="8">
    <location>
        <begin position="312"/>
        <end position="334"/>
    </location>
</feature>
<proteinExistence type="inferred from homology"/>
<feature type="transmembrane region" description="Helical" evidence="8">
    <location>
        <begin position="234"/>
        <end position="258"/>
    </location>
</feature>
<evidence type="ECO:0000313" key="11">
    <source>
        <dbReference type="Proteomes" id="UP001165685"/>
    </source>
</evidence>
<dbReference type="PANTHER" id="PTHR33406">
    <property type="entry name" value="MEMBRANE PROTEIN MJ1562-RELATED"/>
    <property type="match status" value="1"/>
</dbReference>
<feature type="transmembrane region" description="Helical" evidence="8">
    <location>
        <begin position="610"/>
        <end position="630"/>
    </location>
</feature>
<dbReference type="InterPro" id="IPR000731">
    <property type="entry name" value="SSD"/>
</dbReference>
<name>A0ABT4TWL8_9ACTN</name>
<dbReference type="RefSeq" id="WP_270681213.1">
    <property type="nucleotide sequence ID" value="NZ_JAQFWP010000094.1"/>
</dbReference>
<dbReference type="InterPro" id="IPR004869">
    <property type="entry name" value="MMPL_dom"/>
</dbReference>
<evidence type="ECO:0000256" key="7">
    <source>
        <dbReference type="SAM" id="MobiDB-lite"/>
    </source>
</evidence>
<sequence>MFAALGRFTYRGRLWVLAATAVLAAAAAVWGGGLFGAVSDGGFEDPGAESTRAAETIERELGHDGVDVVAVFSSDEIRYDNPTFARLIERMRDELPEEQVASATTYLDDGLTDTERGIMLAEDGHATYVPITMEGSTKDERMENFQEIRDDISAGPLEVRLGGPLPVEQEISERAESDVVRAELVSLPLLLALLVVIFGGVVAALTPLAVGGLAIVGSLAMLRALTYVTEVSVFAVNVATLLGLGLAIDYGLFIVSRFREETAAGRPVPEAVARTLSTAGRTVAFSGVTVMIAFAGLLFFPQPMLRSIGLGGIAVVLFDLLAALVVLPALLAVVGRRIDALPVFPRIRRRRALLQGATGTLAAGADRAARAAASSGGWAHLAHSVMRRPVLYLVAVAGVLIAFASALASTHVGSTDQRYLPAGADGRAASEMLSEEFPAGDVATADIAVTGDLTGTGGERRLEAYTDRLEGIEGVMRADVERVGDTAAHVSVAYEGEVDAPATQRLVEDLRAEPGPDGADEVLVGGVAAQQKDTLDGILDAVPLTLGFVIAVTLVLLFMAFGSLVLPVKAVLMGFLSLGASLGAVIWGFQEGHLAAVLGFDAVGTMDPTYLVLILVVSFGLAMDYELFLLSRVREEYLHSGDNAHSVAVGLQRTGGIITSAALLLVVVLAAMGTSALLSLKIIGIGLAVAVVVDATLVRALLVPATMRLLGDANWWLPRPLRWLHDRIGISEGGEEDEGAGSADAEAAGGGDRAPQGA</sequence>
<accession>A0ABT4TWL8</accession>
<feature type="region of interest" description="Disordered" evidence="7">
    <location>
        <begin position="733"/>
        <end position="758"/>
    </location>
</feature>
<evidence type="ECO:0000256" key="3">
    <source>
        <dbReference type="ARBA" id="ARBA00022475"/>
    </source>
</evidence>
<feature type="transmembrane region" description="Helical" evidence="8">
    <location>
        <begin position="651"/>
        <end position="672"/>
    </location>
</feature>
<feature type="transmembrane region" description="Helical" evidence="8">
    <location>
        <begin position="541"/>
        <end position="564"/>
    </location>
</feature>
<protein>
    <submittedName>
        <fullName evidence="10">MMPL family transporter</fullName>
    </submittedName>
</protein>
<evidence type="ECO:0000256" key="8">
    <source>
        <dbReference type="SAM" id="Phobius"/>
    </source>
</evidence>
<evidence type="ECO:0000256" key="4">
    <source>
        <dbReference type="ARBA" id="ARBA00022692"/>
    </source>
</evidence>
<keyword evidence="11" id="KW-1185">Reference proteome</keyword>
<dbReference type="PROSITE" id="PS50156">
    <property type="entry name" value="SSD"/>
    <property type="match status" value="1"/>
</dbReference>
<evidence type="ECO:0000256" key="5">
    <source>
        <dbReference type="ARBA" id="ARBA00022989"/>
    </source>
</evidence>
<feature type="transmembrane region" description="Helical" evidence="8">
    <location>
        <begin position="678"/>
        <end position="702"/>
    </location>
</feature>
<evidence type="ECO:0000256" key="6">
    <source>
        <dbReference type="ARBA" id="ARBA00023136"/>
    </source>
</evidence>
<feature type="transmembrane region" description="Helical" evidence="8">
    <location>
        <begin position="279"/>
        <end position="300"/>
    </location>
</feature>
<dbReference type="PANTHER" id="PTHR33406:SF11">
    <property type="entry name" value="MEMBRANE PROTEIN SCO6666-RELATED"/>
    <property type="match status" value="1"/>
</dbReference>
<comment type="subcellular location">
    <subcellularLocation>
        <location evidence="1">Cell membrane</location>
        <topology evidence="1">Multi-pass membrane protein</topology>
    </subcellularLocation>
</comment>
<evidence type="ECO:0000259" key="9">
    <source>
        <dbReference type="PROSITE" id="PS50156"/>
    </source>
</evidence>
<gene>
    <name evidence="10" type="ORF">O4U47_29235</name>
</gene>
<feature type="transmembrane region" description="Helical" evidence="8">
    <location>
        <begin position="571"/>
        <end position="590"/>
    </location>
</feature>
<dbReference type="Proteomes" id="UP001165685">
    <property type="component" value="Unassembled WGS sequence"/>
</dbReference>
<keyword evidence="6 8" id="KW-0472">Membrane</keyword>
<dbReference type="SUPFAM" id="SSF82866">
    <property type="entry name" value="Multidrug efflux transporter AcrB transmembrane domain"/>
    <property type="match status" value="2"/>
</dbReference>
<dbReference type="InterPro" id="IPR050545">
    <property type="entry name" value="Mycobact_MmpL"/>
</dbReference>
<dbReference type="Gene3D" id="1.20.1640.10">
    <property type="entry name" value="Multidrug efflux transporter AcrB transmembrane domain"/>
    <property type="match status" value="2"/>
</dbReference>